<dbReference type="PANTHER" id="PTHR34547:SF1">
    <property type="entry name" value="YACP-LIKE NYN DOMAIN PROTEIN"/>
    <property type="match status" value="1"/>
</dbReference>
<gene>
    <name evidence="1" type="ORF">Hsar01_02681</name>
</gene>
<dbReference type="RefSeq" id="WP_353567555.1">
    <property type="nucleotide sequence ID" value="NZ_BAABRI010000014.1"/>
</dbReference>
<keyword evidence="2" id="KW-1185">Reference proteome</keyword>
<dbReference type="EMBL" id="BAABRI010000014">
    <property type="protein sequence ID" value="GAA5483448.1"/>
    <property type="molecule type" value="Genomic_DNA"/>
</dbReference>
<dbReference type="Proteomes" id="UP001476282">
    <property type="component" value="Unassembled WGS sequence"/>
</dbReference>
<organism evidence="1 2">
    <name type="scientific">Haloferula sargassicola</name>
    <dbReference type="NCBI Taxonomy" id="490096"/>
    <lineage>
        <taxon>Bacteria</taxon>
        <taxon>Pseudomonadati</taxon>
        <taxon>Verrucomicrobiota</taxon>
        <taxon>Verrucomicrobiia</taxon>
        <taxon>Verrucomicrobiales</taxon>
        <taxon>Verrucomicrobiaceae</taxon>
        <taxon>Haloferula</taxon>
    </lineage>
</organism>
<evidence type="ECO:0000313" key="1">
    <source>
        <dbReference type="EMBL" id="GAA5483448.1"/>
    </source>
</evidence>
<comment type="caution">
    <text evidence="1">The sequence shown here is derived from an EMBL/GenBank/DDBJ whole genome shotgun (WGS) entry which is preliminary data.</text>
</comment>
<name>A0ABP9UPG3_9BACT</name>
<reference evidence="1 2" key="1">
    <citation type="submission" date="2024-02" db="EMBL/GenBank/DDBJ databases">
        <title>Haloferula sargassicola NBRC 104335.</title>
        <authorList>
            <person name="Ichikawa N."/>
            <person name="Katano-Makiyama Y."/>
            <person name="Hidaka K."/>
        </authorList>
    </citation>
    <scope>NUCLEOTIDE SEQUENCE [LARGE SCALE GENOMIC DNA]</scope>
    <source>
        <strain evidence="1 2">NBRC 104335</strain>
    </source>
</reference>
<protein>
    <recommendedName>
        <fullName evidence="3">NYN domain-containing protein</fullName>
    </recommendedName>
</protein>
<evidence type="ECO:0000313" key="2">
    <source>
        <dbReference type="Proteomes" id="UP001476282"/>
    </source>
</evidence>
<dbReference type="PANTHER" id="PTHR34547">
    <property type="entry name" value="YACP-LIKE NYN DOMAIN PROTEIN"/>
    <property type="match status" value="1"/>
</dbReference>
<sequence length="135" mass="15199">MERLLVVDGHSAIFAIDELRELHQGPTRHLARLELVRRLRDLGDRSGWAVVVVFDGRQRERNFQGCKEDGIMVVYSKGTETADTVVERIAARFSMKGDEVRVASNDRMVLTTALAFGATGIRIPDLEDWMATERG</sequence>
<proteinExistence type="predicted"/>
<accession>A0ABP9UPG3</accession>
<evidence type="ECO:0008006" key="3">
    <source>
        <dbReference type="Google" id="ProtNLM"/>
    </source>
</evidence>
<dbReference type="Pfam" id="PF05991">
    <property type="entry name" value="NYN_YacP"/>
    <property type="match status" value="1"/>
</dbReference>
<dbReference type="InterPro" id="IPR010298">
    <property type="entry name" value="YacP-like"/>
</dbReference>